<protein>
    <submittedName>
        <fullName evidence="1">Uncharacterized protein</fullName>
    </submittedName>
</protein>
<proteinExistence type="predicted"/>
<dbReference type="Proteomes" id="UP000435041">
    <property type="component" value="Unassembled WGS sequence"/>
</dbReference>
<evidence type="ECO:0000313" key="2">
    <source>
        <dbReference type="Proteomes" id="UP000435041"/>
    </source>
</evidence>
<dbReference type="RefSeq" id="WP_159294838.1">
    <property type="nucleotide sequence ID" value="NZ_BJCI01000113.1"/>
</dbReference>
<evidence type="ECO:0000313" key="1">
    <source>
        <dbReference type="EMBL" id="GCL52496.1"/>
    </source>
</evidence>
<dbReference type="EMBL" id="BJCI01000113">
    <property type="protein sequence ID" value="GCL52496.1"/>
    <property type="molecule type" value="Genomic_DNA"/>
</dbReference>
<reference evidence="1 2" key="1">
    <citation type="submission" date="2019-02" db="EMBL/GenBank/DDBJ databases">
        <title>Draft genome sequence of Arthrospira platensis NIES-3804.</title>
        <authorList>
            <person name="Yamaguchi H."/>
            <person name="Suzuki S."/>
            <person name="Kawachi M."/>
        </authorList>
    </citation>
    <scope>NUCLEOTIDE SEQUENCE [LARGE SCALE GENOMIC DNA]</scope>
    <source>
        <strain evidence="1 2">NIES-3804</strain>
    </source>
</reference>
<gene>
    <name evidence="1" type="ORF">NIES3804_40870</name>
</gene>
<organism evidence="1 2">
    <name type="scientific">Microcystis aeruginosa NIES-3804</name>
    <dbReference type="NCBI Taxonomy" id="2517783"/>
    <lineage>
        <taxon>Bacteria</taxon>
        <taxon>Bacillati</taxon>
        <taxon>Cyanobacteriota</taxon>
        <taxon>Cyanophyceae</taxon>
        <taxon>Oscillatoriophycideae</taxon>
        <taxon>Chroococcales</taxon>
        <taxon>Microcystaceae</taxon>
        <taxon>Microcystis</taxon>
    </lineage>
</organism>
<comment type="caution">
    <text evidence="1">The sequence shown here is derived from an EMBL/GenBank/DDBJ whole genome shotgun (WGS) entry which is preliminary data.</text>
</comment>
<name>A0A6H9H3P5_MICAE</name>
<accession>A0A6H9H3P5</accession>
<sequence length="139" mass="15392">MAIHLLPFAAKLTMGAVTAYITFKGCQATAKKINELLDKRYPNVKFRLNATIVDWSVKLVRSTISSMLAEDKKGEIKKQLQALSIDAWVELLRRIIKDAFNGGNAPNGTESEDPSEEELIIDVIASAAYTYFLEEAVAN</sequence>
<dbReference type="AlphaFoldDB" id="A0A6H9H3P5"/>